<dbReference type="Pfam" id="PF01527">
    <property type="entry name" value="HTH_Tnp_1"/>
    <property type="match status" value="1"/>
</dbReference>
<dbReference type="InterPro" id="IPR009057">
    <property type="entry name" value="Homeodomain-like_sf"/>
</dbReference>
<accession>A0ABQ6FI01</accession>
<dbReference type="Proteomes" id="UP001157167">
    <property type="component" value="Unassembled WGS sequence"/>
</dbReference>
<name>A0ABQ6FI01_9RHOO</name>
<evidence type="ECO:0000313" key="1">
    <source>
        <dbReference type="EMBL" id="GLT24416.1"/>
    </source>
</evidence>
<dbReference type="InterPro" id="IPR002514">
    <property type="entry name" value="Transposase_8"/>
</dbReference>
<dbReference type="SUPFAM" id="SSF46689">
    <property type="entry name" value="Homeodomain-like"/>
    <property type="match status" value="1"/>
</dbReference>
<dbReference type="EMBL" id="BSPX01000091">
    <property type="protein sequence ID" value="GLT24416.1"/>
    <property type="molecule type" value="Genomic_DNA"/>
</dbReference>
<proteinExistence type="predicted"/>
<comment type="caution">
    <text evidence="1">The sequence shown here is derived from an EMBL/GenBank/DDBJ whole genome shotgun (WGS) entry which is preliminary data.</text>
</comment>
<reference evidence="2" key="1">
    <citation type="journal article" date="2019" name="Int. J. Syst. Evol. Microbiol.">
        <title>The Global Catalogue of Microorganisms (GCM) 10K type strain sequencing project: providing services to taxonomists for standard genome sequencing and annotation.</title>
        <authorList>
            <consortium name="The Broad Institute Genomics Platform"/>
            <consortium name="The Broad Institute Genome Sequencing Center for Infectious Disease"/>
            <person name="Wu L."/>
            <person name="Ma J."/>
        </authorList>
    </citation>
    <scope>NUCLEOTIDE SEQUENCE [LARGE SCALE GENOMIC DNA]</scope>
    <source>
        <strain evidence="2">NBRC 102407</strain>
    </source>
</reference>
<sequence>MTTPQPRRTRRTHSEAFKQSLIEACSEPGASVAGVALANGINANQLRRWMRERGIEPPELSRLPLRVAASEPMGGFVPVQLSPSLEAPIRLELRKGSAVVTVDWPASSAAACGVWLREWLG</sequence>
<protein>
    <submittedName>
        <fullName evidence="1">Transposase</fullName>
    </submittedName>
</protein>
<evidence type="ECO:0000313" key="2">
    <source>
        <dbReference type="Proteomes" id="UP001157167"/>
    </source>
</evidence>
<organism evidence="1 2">
    <name type="scientific">Zoogloea oryzae</name>
    <dbReference type="NCBI Taxonomy" id="310767"/>
    <lineage>
        <taxon>Bacteria</taxon>
        <taxon>Pseudomonadati</taxon>
        <taxon>Pseudomonadota</taxon>
        <taxon>Betaproteobacteria</taxon>
        <taxon>Rhodocyclales</taxon>
        <taxon>Zoogloeaceae</taxon>
        <taxon>Zoogloea</taxon>
    </lineage>
</organism>
<keyword evidence="2" id="KW-1185">Reference proteome</keyword>
<gene>
    <name evidence="1" type="ORF">GCM10007933_38950</name>
</gene>